<keyword evidence="2" id="KW-1185">Reference proteome</keyword>
<gene>
    <name evidence="1" type="ORF">GCM10009710_22390</name>
</gene>
<name>A0ABP4VZK1_9ACTN</name>
<accession>A0ABP4VZK1</accession>
<dbReference type="Proteomes" id="UP001501057">
    <property type="component" value="Unassembled WGS sequence"/>
</dbReference>
<evidence type="ECO:0000313" key="2">
    <source>
        <dbReference type="Proteomes" id="UP001501057"/>
    </source>
</evidence>
<dbReference type="EMBL" id="BAAAME010000004">
    <property type="protein sequence ID" value="GAA1741756.1"/>
    <property type="molecule type" value="Genomic_DNA"/>
</dbReference>
<proteinExistence type="predicted"/>
<organism evidence="1 2">
    <name type="scientific">Aeromicrobium alkaliterrae</name>
    <dbReference type="NCBI Taxonomy" id="302168"/>
    <lineage>
        <taxon>Bacteria</taxon>
        <taxon>Bacillati</taxon>
        <taxon>Actinomycetota</taxon>
        <taxon>Actinomycetes</taxon>
        <taxon>Propionibacteriales</taxon>
        <taxon>Nocardioidaceae</taxon>
        <taxon>Aeromicrobium</taxon>
    </lineage>
</organism>
<comment type="caution">
    <text evidence="1">The sequence shown here is derived from an EMBL/GenBank/DDBJ whole genome shotgun (WGS) entry which is preliminary data.</text>
</comment>
<reference evidence="2" key="1">
    <citation type="journal article" date="2019" name="Int. J. Syst. Evol. Microbiol.">
        <title>The Global Catalogue of Microorganisms (GCM) 10K type strain sequencing project: providing services to taxonomists for standard genome sequencing and annotation.</title>
        <authorList>
            <consortium name="The Broad Institute Genomics Platform"/>
            <consortium name="The Broad Institute Genome Sequencing Center for Infectious Disease"/>
            <person name="Wu L."/>
            <person name="Ma J."/>
        </authorList>
    </citation>
    <scope>NUCLEOTIDE SEQUENCE [LARGE SCALE GENOMIC DNA]</scope>
    <source>
        <strain evidence="2">JCM 13518</strain>
    </source>
</reference>
<protein>
    <submittedName>
        <fullName evidence="1">Uncharacterized protein</fullName>
    </submittedName>
</protein>
<dbReference type="RefSeq" id="WP_344201407.1">
    <property type="nucleotide sequence ID" value="NZ_BAAAME010000004.1"/>
</dbReference>
<sequence length="192" mass="20806">MTEVTPTPFCSYAEFGEAFFRAAVTQERILAAIGQIAGRPMELGPIGVGPGRVAQVTAHGDVGDPVVRSVANDEVVYTVMLPVHLDFELDLQVDKHHFHGELVVPITVHARATDDLRIVIEVIPPAARDIRMDLKADGLRASVVRKAAGVDAEVKKFVAKYVAREIGSPDVADVLEIDVMAGIDATWERMGR</sequence>
<evidence type="ECO:0000313" key="1">
    <source>
        <dbReference type="EMBL" id="GAA1741756.1"/>
    </source>
</evidence>